<evidence type="ECO:0000256" key="1">
    <source>
        <dbReference type="SAM" id="MobiDB-lite"/>
    </source>
</evidence>
<evidence type="ECO:0000313" key="3">
    <source>
        <dbReference type="Proteomes" id="UP001590951"/>
    </source>
</evidence>
<comment type="caution">
    <text evidence="2">The sequence shown here is derived from an EMBL/GenBank/DDBJ whole genome shotgun (WGS) entry which is preliminary data.</text>
</comment>
<reference evidence="2 3" key="1">
    <citation type="submission" date="2024-09" db="EMBL/GenBank/DDBJ databases">
        <title>Rethinking Asexuality: The Enigmatic Case of Functional Sexual Genes in Lepraria (Stereocaulaceae).</title>
        <authorList>
            <person name="Doellman M."/>
            <person name="Sun Y."/>
            <person name="Barcenas-Pena A."/>
            <person name="Lumbsch H.T."/>
            <person name="Grewe F."/>
        </authorList>
    </citation>
    <scope>NUCLEOTIDE SEQUENCE [LARGE SCALE GENOMIC DNA]</scope>
    <source>
        <strain evidence="2 3">Grewe 0041</strain>
    </source>
</reference>
<feature type="region of interest" description="Disordered" evidence="1">
    <location>
        <begin position="1"/>
        <end position="26"/>
    </location>
</feature>
<organism evidence="2 3">
    <name type="scientific">Lepraria finkii</name>
    <dbReference type="NCBI Taxonomy" id="1340010"/>
    <lineage>
        <taxon>Eukaryota</taxon>
        <taxon>Fungi</taxon>
        <taxon>Dikarya</taxon>
        <taxon>Ascomycota</taxon>
        <taxon>Pezizomycotina</taxon>
        <taxon>Lecanoromycetes</taxon>
        <taxon>OSLEUM clade</taxon>
        <taxon>Lecanoromycetidae</taxon>
        <taxon>Lecanorales</taxon>
        <taxon>Lecanorineae</taxon>
        <taxon>Stereocaulaceae</taxon>
        <taxon>Lepraria</taxon>
    </lineage>
</organism>
<dbReference type="Proteomes" id="UP001590951">
    <property type="component" value="Unassembled WGS sequence"/>
</dbReference>
<dbReference type="EMBL" id="JBHFEH010000007">
    <property type="protein sequence ID" value="KAL2056816.1"/>
    <property type="molecule type" value="Genomic_DNA"/>
</dbReference>
<accession>A0ABR4BG70</accession>
<evidence type="ECO:0000313" key="2">
    <source>
        <dbReference type="EMBL" id="KAL2056816.1"/>
    </source>
</evidence>
<sequence length="159" mass="17203">MPFTNQPYPSTPGRNHGPPGANGSSLQSHLAIEIAVTRERLGGLGNSQHNPLGALSSLSEACAAVWHDGSEFEETSDDFFLFEDHAVSWVNSQMQSLARPQRRETLSRAQRSEYPSLNSTGMPCRGVYDAIVMLDASNNRLQDAAGVGHQPSPSRLSDP</sequence>
<proteinExistence type="predicted"/>
<name>A0ABR4BG70_9LECA</name>
<keyword evidence="3" id="KW-1185">Reference proteome</keyword>
<protein>
    <submittedName>
        <fullName evidence="2">Uncharacterized protein</fullName>
    </submittedName>
</protein>
<gene>
    <name evidence="2" type="ORF">ABVK25_003211</name>
</gene>